<feature type="region of interest" description="Disordered" evidence="4">
    <location>
        <begin position="248"/>
        <end position="268"/>
    </location>
</feature>
<proteinExistence type="predicted"/>
<dbReference type="InterPro" id="IPR017896">
    <property type="entry name" value="4Fe4S_Fe-S-bd"/>
</dbReference>
<evidence type="ECO:0000259" key="5">
    <source>
        <dbReference type="PROSITE" id="PS51379"/>
    </source>
</evidence>
<dbReference type="HOGENOM" id="CLU_063409_0_0_7"/>
<dbReference type="Proteomes" id="UP000001784">
    <property type="component" value="Chromosome"/>
</dbReference>
<evidence type="ECO:0000256" key="3">
    <source>
        <dbReference type="ARBA" id="ARBA00023014"/>
    </source>
</evidence>
<feature type="domain" description="4Fe-4S ferredoxin-type" evidence="5">
    <location>
        <begin position="204"/>
        <end position="233"/>
    </location>
</feature>
<evidence type="ECO:0000313" key="6">
    <source>
        <dbReference type="EMBL" id="ABK17484.1"/>
    </source>
</evidence>
<dbReference type="STRING" id="335543.Sfum_1797"/>
<keyword evidence="3" id="KW-0411">Iron-sulfur</keyword>
<evidence type="ECO:0000256" key="1">
    <source>
        <dbReference type="ARBA" id="ARBA00022723"/>
    </source>
</evidence>
<evidence type="ECO:0000256" key="4">
    <source>
        <dbReference type="SAM" id="MobiDB-lite"/>
    </source>
</evidence>
<dbReference type="PROSITE" id="PS00198">
    <property type="entry name" value="4FE4S_FER_1"/>
    <property type="match status" value="1"/>
</dbReference>
<dbReference type="SUPFAM" id="SSF46548">
    <property type="entry name" value="alpha-helical ferredoxin"/>
    <property type="match status" value="1"/>
</dbReference>
<name>A0LJ82_SYNFM</name>
<dbReference type="InterPro" id="IPR017900">
    <property type="entry name" value="4Fe4S_Fe_S_CS"/>
</dbReference>
<dbReference type="PROSITE" id="PS51379">
    <property type="entry name" value="4FE4S_FER_2"/>
    <property type="match status" value="1"/>
</dbReference>
<organism evidence="6 7">
    <name type="scientific">Syntrophobacter fumaroxidans (strain DSM 10017 / MPOB)</name>
    <dbReference type="NCBI Taxonomy" id="335543"/>
    <lineage>
        <taxon>Bacteria</taxon>
        <taxon>Pseudomonadati</taxon>
        <taxon>Thermodesulfobacteriota</taxon>
        <taxon>Syntrophobacteria</taxon>
        <taxon>Syntrophobacterales</taxon>
        <taxon>Syntrophobacteraceae</taxon>
        <taxon>Syntrophobacter</taxon>
    </lineage>
</organism>
<dbReference type="eggNOG" id="COG1143">
    <property type="taxonomic scope" value="Bacteria"/>
</dbReference>
<sequence length="268" mass="29560">MVDEIKARVQELLASGKIKGFLGLREMHGQVGPYLFTDGSDLDGLVAGDRKSPGDSRYPLNRQLMMIAGHYPKETFGVLIRGCDERGLKTLFSSNQLIPEKVVPVGIACPQELADACECMKPFPDEYVAGEPGEGRPFGTVERIESLALDERFELWMAEFAKCIKCYGCRNICPMCYCRECTLESKDFVNIGSLPPESPIFHLTRAVHMAGRCIDCGLCNEACPAGIPVRTLYKKVADIVQQEFNLRPGYDSPNAEQSSSSLGEAARH</sequence>
<accession>A0LJ82</accession>
<dbReference type="InParanoid" id="A0LJ82"/>
<evidence type="ECO:0000313" key="7">
    <source>
        <dbReference type="Proteomes" id="UP000001784"/>
    </source>
</evidence>
<evidence type="ECO:0000256" key="2">
    <source>
        <dbReference type="ARBA" id="ARBA00023004"/>
    </source>
</evidence>
<protein>
    <submittedName>
        <fullName evidence="6">4Fe-4S ferredoxin, iron-sulfur binding domain protein</fullName>
    </submittedName>
</protein>
<dbReference type="RefSeq" id="WP_011698654.1">
    <property type="nucleotide sequence ID" value="NC_008554.1"/>
</dbReference>
<gene>
    <name evidence="6" type="ordered locus">Sfum_1797</name>
</gene>
<dbReference type="Gene3D" id="3.30.70.3270">
    <property type="match status" value="1"/>
</dbReference>
<dbReference type="GO" id="GO:0051536">
    <property type="term" value="F:iron-sulfur cluster binding"/>
    <property type="evidence" value="ECO:0007669"/>
    <property type="project" value="UniProtKB-KW"/>
</dbReference>
<dbReference type="EMBL" id="CP000478">
    <property type="protein sequence ID" value="ABK17484.1"/>
    <property type="molecule type" value="Genomic_DNA"/>
</dbReference>
<dbReference type="GO" id="GO:0046872">
    <property type="term" value="F:metal ion binding"/>
    <property type="evidence" value="ECO:0007669"/>
    <property type="project" value="UniProtKB-KW"/>
</dbReference>
<reference evidence="6 7" key="1">
    <citation type="submission" date="2006-10" db="EMBL/GenBank/DDBJ databases">
        <title>Complete sequence of Syntrophobacter fumaroxidans MPOB.</title>
        <authorList>
            <consortium name="US DOE Joint Genome Institute"/>
            <person name="Copeland A."/>
            <person name="Lucas S."/>
            <person name="Lapidus A."/>
            <person name="Barry K."/>
            <person name="Detter J.C."/>
            <person name="Glavina del Rio T."/>
            <person name="Hammon N."/>
            <person name="Israni S."/>
            <person name="Pitluck S."/>
            <person name="Goltsman E.G."/>
            <person name="Martinez M."/>
            <person name="Schmutz J."/>
            <person name="Larimer F."/>
            <person name="Land M."/>
            <person name="Hauser L."/>
            <person name="Kyrpides N."/>
            <person name="Kim E."/>
            <person name="Boone D.R."/>
            <person name="Brockman F."/>
            <person name="Culley D."/>
            <person name="Ferry J."/>
            <person name="Gunsalus R."/>
            <person name="McInerney M.J."/>
            <person name="Morrison M."/>
            <person name="Plugge C."/>
            <person name="Rohlin L."/>
            <person name="Scholten J."/>
            <person name="Sieber J."/>
            <person name="Stams A.J.M."/>
            <person name="Worm P."/>
            <person name="Henstra A.M."/>
            <person name="Richardson P."/>
        </authorList>
    </citation>
    <scope>NUCLEOTIDE SEQUENCE [LARGE SCALE GENOMIC DNA]</scope>
    <source>
        <strain evidence="7">DSM 10017 / MPOB</strain>
    </source>
</reference>
<dbReference type="KEGG" id="sfu:Sfum_1797"/>
<keyword evidence="7" id="KW-1185">Reference proteome</keyword>
<dbReference type="AlphaFoldDB" id="A0LJ82"/>
<keyword evidence="1" id="KW-0479">Metal-binding</keyword>
<dbReference type="OrthoDB" id="9773828at2"/>
<keyword evidence="2" id="KW-0408">Iron</keyword>